<evidence type="ECO:0000256" key="5">
    <source>
        <dbReference type="ARBA" id="ARBA00022989"/>
    </source>
</evidence>
<comment type="caution">
    <text evidence="9">The sequence shown here is derived from an EMBL/GenBank/DDBJ whole genome shotgun (WGS) entry which is preliminary data.</text>
</comment>
<dbReference type="InterPro" id="IPR051800">
    <property type="entry name" value="PqiA-PqiB_transport"/>
</dbReference>
<comment type="subcellular location">
    <subcellularLocation>
        <location evidence="1">Cell inner membrane</location>
    </subcellularLocation>
</comment>
<feature type="transmembrane region" description="Helical" evidence="7">
    <location>
        <begin position="21"/>
        <end position="38"/>
    </location>
</feature>
<accession>A0ABT6Q1L0</accession>
<gene>
    <name evidence="9" type="ORF">QJV27_06360</name>
</gene>
<name>A0ABT6Q1L0_9PROT</name>
<evidence type="ECO:0000313" key="9">
    <source>
        <dbReference type="EMBL" id="MDI2090995.1"/>
    </source>
</evidence>
<reference evidence="9" key="1">
    <citation type="submission" date="2023-05" db="EMBL/GenBank/DDBJ databases">
        <title>Whole genome sequence of Commensalibacter sp.</title>
        <authorList>
            <person name="Charoenyingcharoen P."/>
            <person name="Yukphan P."/>
        </authorList>
    </citation>
    <scope>NUCLEOTIDE SEQUENCE</scope>
    <source>
        <strain evidence="9">TBRC 16381</strain>
    </source>
</reference>
<keyword evidence="4 7" id="KW-0812">Transmembrane</keyword>
<evidence type="ECO:0000256" key="2">
    <source>
        <dbReference type="ARBA" id="ARBA00022475"/>
    </source>
</evidence>
<evidence type="ECO:0000256" key="1">
    <source>
        <dbReference type="ARBA" id="ARBA00004533"/>
    </source>
</evidence>
<evidence type="ECO:0000256" key="3">
    <source>
        <dbReference type="ARBA" id="ARBA00022519"/>
    </source>
</evidence>
<dbReference type="RefSeq" id="WP_281448107.1">
    <property type="nucleotide sequence ID" value="NZ_JASBAO010000001.1"/>
</dbReference>
<evidence type="ECO:0000256" key="7">
    <source>
        <dbReference type="SAM" id="Phobius"/>
    </source>
</evidence>
<dbReference type="PANTHER" id="PTHR30462:SF0">
    <property type="entry name" value="INTERMEMBRANE TRANSPORT PROTEIN YEBT"/>
    <property type="match status" value="1"/>
</dbReference>
<keyword evidence="3" id="KW-0997">Cell inner membrane</keyword>
<sequence length="563" mass="61540">MSEKNTYQAPLATSRKVRFSLVWVIPILVAILAVYLGWKAIYNAGPTITVTFETADGIVSEQTQVKNKSVVLGTVKSVSLSKDMRHVDVQIAMTRRAAPFITSNAKFWVVRPRFNGANISGLETLISGAYIAFDPGHYQTGKRQRQFKGLESPPGIRSDQPGTTYTLATESLGSLGEGAPIFYRDTIAGEVLDYQMPPGGVGPILLHIFLKKPYDTYLRSNSSFWNVSGVKIGFGPSGVNVELQSIQALMSGGVTFDVLDRSTMHKQEDPNKVSVPANTQFKLYSDKDAAENARYQDNVHLVTYVTSSVKGLAKGSRVTLFGLQIGTVQDVSLQIDPKANKTRAKITMDIQPERVFSFRRKYNAESLALITKSLIANGLRASVSSDNFLLGNSLIALNFVKVDKSVMPAMEDNMLVIPSQAGGMDGIMASMSTVASKIAAMPLDQMGENLNNLLAHTDKQLNGPDVTKTLHAMRASMQNLSDLSNKLNKGTTPLLKQLPEMSRQLDQTLKNANGLLASYGGDTDFNRNLQGMIVQLSDTARSLRFLSDFITQHPSAFITGRKR</sequence>
<keyword evidence="5 7" id="KW-1133">Transmembrane helix</keyword>
<organism evidence="9 10">
    <name type="scientific">Commensalibacter oyaizuii</name>
    <dbReference type="NCBI Taxonomy" id="3043873"/>
    <lineage>
        <taxon>Bacteria</taxon>
        <taxon>Pseudomonadati</taxon>
        <taxon>Pseudomonadota</taxon>
        <taxon>Alphaproteobacteria</taxon>
        <taxon>Acetobacterales</taxon>
        <taxon>Acetobacteraceae</taxon>
    </lineage>
</organism>
<keyword evidence="2" id="KW-1003">Cell membrane</keyword>
<dbReference type="EMBL" id="JASBAO010000001">
    <property type="protein sequence ID" value="MDI2090995.1"/>
    <property type="molecule type" value="Genomic_DNA"/>
</dbReference>
<proteinExistence type="predicted"/>
<evidence type="ECO:0000259" key="8">
    <source>
        <dbReference type="Pfam" id="PF02470"/>
    </source>
</evidence>
<feature type="domain" description="Mce/MlaD" evidence="8">
    <location>
        <begin position="45"/>
        <end position="136"/>
    </location>
</feature>
<evidence type="ECO:0000313" key="10">
    <source>
        <dbReference type="Proteomes" id="UP001431634"/>
    </source>
</evidence>
<protein>
    <submittedName>
        <fullName evidence="9">MlaD family protein</fullName>
    </submittedName>
</protein>
<feature type="domain" description="Mce/MlaD" evidence="8">
    <location>
        <begin position="303"/>
        <end position="398"/>
    </location>
</feature>
<keyword evidence="10" id="KW-1185">Reference proteome</keyword>
<dbReference type="Pfam" id="PF02470">
    <property type="entry name" value="MlaD"/>
    <property type="match status" value="2"/>
</dbReference>
<keyword evidence="6 7" id="KW-0472">Membrane</keyword>
<evidence type="ECO:0000256" key="6">
    <source>
        <dbReference type="ARBA" id="ARBA00023136"/>
    </source>
</evidence>
<evidence type="ECO:0000256" key="4">
    <source>
        <dbReference type="ARBA" id="ARBA00022692"/>
    </source>
</evidence>
<dbReference type="PANTHER" id="PTHR30462">
    <property type="entry name" value="INTERMEMBRANE TRANSPORT PROTEIN PQIB-RELATED"/>
    <property type="match status" value="1"/>
</dbReference>
<dbReference type="InterPro" id="IPR003399">
    <property type="entry name" value="Mce/MlaD"/>
</dbReference>
<dbReference type="Proteomes" id="UP001431634">
    <property type="component" value="Unassembled WGS sequence"/>
</dbReference>